<name>A0A853CA62_9ACTN</name>
<dbReference type="EMBL" id="JACCFP010000001">
    <property type="protein sequence ID" value="NYJ03103.1"/>
    <property type="molecule type" value="Genomic_DNA"/>
</dbReference>
<keyword evidence="3" id="KW-1185">Reference proteome</keyword>
<protein>
    <submittedName>
        <fullName evidence="2">DUF4097 and DUF4098 domain-containing protein YvlB</fullName>
    </submittedName>
</protein>
<gene>
    <name evidence="2" type="ORF">HNR19_003801</name>
</gene>
<comment type="caution">
    <text evidence="2">The sequence shown here is derived from an EMBL/GenBank/DDBJ whole genome shotgun (WGS) entry which is preliminary data.</text>
</comment>
<reference evidence="2 3" key="1">
    <citation type="submission" date="2020-07" db="EMBL/GenBank/DDBJ databases">
        <title>Sequencing the genomes of 1000 actinobacteria strains.</title>
        <authorList>
            <person name="Klenk H.-P."/>
        </authorList>
    </citation>
    <scope>NUCLEOTIDE SEQUENCE [LARGE SCALE GENOMIC DNA]</scope>
    <source>
        <strain evidence="2 3">DSM 103833</strain>
    </source>
</reference>
<dbReference type="Gene3D" id="2.160.20.120">
    <property type="match status" value="1"/>
</dbReference>
<dbReference type="Pfam" id="PF13349">
    <property type="entry name" value="DUF4097"/>
    <property type="match status" value="1"/>
</dbReference>
<evidence type="ECO:0000313" key="3">
    <source>
        <dbReference type="Proteomes" id="UP000530424"/>
    </source>
</evidence>
<accession>A0A853CA62</accession>
<evidence type="ECO:0000259" key="1">
    <source>
        <dbReference type="Pfam" id="PF13349"/>
    </source>
</evidence>
<dbReference type="AlphaFoldDB" id="A0A853CA62"/>
<sequence length="275" mass="27912">MSEYAFSTPEPIELFVENSSGSIAITAADVTESKVLVAGKRADEVTVTQDGHQISVIAPKWRASGIFSGDQSLVMTITVPTRSRVDVKSGSADVVATGLVGGARVKCGSGDVRFERLAEVGVIDTGSGDVDIADAAEELRVRSGSGDVHLGEVRATAAVSTGSGDVVIEHSLGSVVVKTGSGDLEIADAEGDVAMKTGSGDTVIRAARRGRITSKGASGSVRIGIPAGTPVWTDVTTVTGRLTSSIEGVGQPEPGADHVELRASTVSGDVVLAAI</sequence>
<dbReference type="InterPro" id="IPR025164">
    <property type="entry name" value="Toastrack_DUF4097"/>
</dbReference>
<feature type="domain" description="DUF4097" evidence="1">
    <location>
        <begin position="13"/>
        <end position="231"/>
    </location>
</feature>
<evidence type="ECO:0000313" key="2">
    <source>
        <dbReference type="EMBL" id="NYJ03103.1"/>
    </source>
</evidence>
<dbReference type="Proteomes" id="UP000530424">
    <property type="component" value="Unassembled WGS sequence"/>
</dbReference>
<organism evidence="2 3">
    <name type="scientific">Nocardioides thalensis</name>
    <dbReference type="NCBI Taxonomy" id="1914755"/>
    <lineage>
        <taxon>Bacteria</taxon>
        <taxon>Bacillati</taxon>
        <taxon>Actinomycetota</taxon>
        <taxon>Actinomycetes</taxon>
        <taxon>Propionibacteriales</taxon>
        <taxon>Nocardioidaceae</taxon>
        <taxon>Nocardioides</taxon>
    </lineage>
</organism>
<proteinExistence type="predicted"/>
<dbReference type="RefSeq" id="WP_179669389.1">
    <property type="nucleotide sequence ID" value="NZ_JACCFP010000001.1"/>
</dbReference>